<name>A0ABN0KI66_9ENTE</name>
<sequence>MKKTFLKSLLLSTSLLTLGSTTLPTGMVFASEQNYPRKFKLF</sequence>
<evidence type="ECO:0000313" key="3">
    <source>
        <dbReference type="Proteomes" id="UP000013866"/>
    </source>
</evidence>
<dbReference type="EMBL" id="AJAN01000021">
    <property type="protein sequence ID" value="EOH89928.1"/>
    <property type="molecule type" value="Genomic_DNA"/>
</dbReference>
<dbReference type="Proteomes" id="UP000013866">
    <property type="component" value="Unassembled WGS sequence"/>
</dbReference>
<accession>A0ABN0KI66</accession>
<gene>
    <name evidence="2" type="ORF">UAO_01172</name>
</gene>
<evidence type="ECO:0000313" key="2">
    <source>
        <dbReference type="EMBL" id="EOH89928.1"/>
    </source>
</evidence>
<feature type="signal peptide" evidence="1">
    <location>
        <begin position="1"/>
        <end position="19"/>
    </location>
</feature>
<protein>
    <submittedName>
        <fullName evidence="2">Uncharacterized protein</fullName>
    </submittedName>
</protein>
<proteinExistence type="predicted"/>
<organism evidence="2 3">
    <name type="scientific">Enterococcus villorum ATCC 700913</name>
    <dbReference type="NCBI Taxonomy" id="1158604"/>
    <lineage>
        <taxon>Bacteria</taxon>
        <taxon>Bacillati</taxon>
        <taxon>Bacillota</taxon>
        <taxon>Bacilli</taxon>
        <taxon>Lactobacillales</taxon>
        <taxon>Enterococcaceae</taxon>
        <taxon>Enterococcus</taxon>
    </lineage>
</organism>
<evidence type="ECO:0000256" key="1">
    <source>
        <dbReference type="SAM" id="SignalP"/>
    </source>
</evidence>
<feature type="chain" id="PRO_5047355149" evidence="1">
    <location>
        <begin position="20"/>
        <end position="42"/>
    </location>
</feature>
<comment type="caution">
    <text evidence="2">The sequence shown here is derived from an EMBL/GenBank/DDBJ whole genome shotgun (WGS) entry which is preliminary data.</text>
</comment>
<keyword evidence="1" id="KW-0732">Signal</keyword>
<keyword evidence="3" id="KW-1185">Reference proteome</keyword>
<reference evidence="2 3" key="1">
    <citation type="submission" date="2013-02" db="EMBL/GenBank/DDBJ databases">
        <title>The Genome Sequence of Enterococcus villorum ATCC_700913.</title>
        <authorList>
            <consortium name="The Broad Institute Genome Sequencing Platform"/>
            <consortium name="The Broad Institute Genome Sequencing Center for Infectious Disease"/>
            <person name="Earl A.M."/>
            <person name="Gilmore M.S."/>
            <person name="Lebreton F."/>
            <person name="Walker B."/>
            <person name="Young S.K."/>
            <person name="Zeng Q."/>
            <person name="Gargeya S."/>
            <person name="Fitzgerald M."/>
            <person name="Haas B."/>
            <person name="Abouelleil A."/>
            <person name="Alvarado L."/>
            <person name="Arachchi H.M."/>
            <person name="Berlin A.M."/>
            <person name="Chapman S.B."/>
            <person name="Dewar J."/>
            <person name="Goldberg J."/>
            <person name="Griggs A."/>
            <person name="Gujja S."/>
            <person name="Hansen M."/>
            <person name="Howarth C."/>
            <person name="Imamovic A."/>
            <person name="Larimer J."/>
            <person name="McCowan C."/>
            <person name="Murphy C."/>
            <person name="Neiman D."/>
            <person name="Pearson M."/>
            <person name="Priest M."/>
            <person name="Roberts A."/>
            <person name="Saif S."/>
            <person name="Shea T."/>
            <person name="Sisk P."/>
            <person name="Sykes S."/>
            <person name="Wortman J."/>
            <person name="Nusbaum C."/>
            <person name="Birren B."/>
        </authorList>
    </citation>
    <scope>NUCLEOTIDE SEQUENCE [LARGE SCALE GENOMIC DNA]</scope>
    <source>
        <strain evidence="2 3">ATCC 700913</strain>
    </source>
</reference>